<dbReference type="AlphaFoldDB" id="A0ABD5Z443"/>
<dbReference type="SMART" id="SM00471">
    <property type="entry name" value="HDc"/>
    <property type="match status" value="1"/>
</dbReference>
<comment type="caution">
    <text evidence="2">The sequence shown here is derived from an EMBL/GenBank/DDBJ whole genome shotgun (WGS) entry which is preliminary data.</text>
</comment>
<gene>
    <name evidence="2" type="ORF">ACFQJ9_11155</name>
</gene>
<dbReference type="RefSeq" id="WP_279529878.1">
    <property type="nucleotide sequence ID" value="NZ_CP122312.1"/>
</dbReference>
<evidence type="ECO:0000313" key="2">
    <source>
        <dbReference type="EMBL" id="MFC7199956.1"/>
    </source>
</evidence>
<dbReference type="Gene3D" id="1.10.3210.10">
    <property type="entry name" value="Hypothetical protein af1432"/>
    <property type="match status" value="1"/>
</dbReference>
<name>A0ABD5Z443_9EURY</name>
<dbReference type="CDD" id="cd00077">
    <property type="entry name" value="HDc"/>
    <property type="match status" value="1"/>
</dbReference>
<accession>A0ABD5Z443</accession>
<evidence type="ECO:0000313" key="3">
    <source>
        <dbReference type="Proteomes" id="UP001596447"/>
    </source>
</evidence>
<dbReference type="Pfam" id="PF19276">
    <property type="entry name" value="HD_assoc_2"/>
    <property type="match status" value="1"/>
</dbReference>
<protein>
    <submittedName>
        <fullName evidence="2">HD domain-containing protein</fullName>
    </submittedName>
</protein>
<proteinExistence type="predicted"/>
<feature type="domain" description="HD/PDEase" evidence="1">
    <location>
        <begin position="49"/>
        <end position="222"/>
    </location>
</feature>
<dbReference type="PANTHER" id="PTHR11373">
    <property type="entry name" value="DEOXYNUCLEOSIDE TRIPHOSPHATE TRIPHOSPHOHYDROLASE"/>
    <property type="match status" value="1"/>
</dbReference>
<evidence type="ECO:0000259" key="1">
    <source>
        <dbReference type="SMART" id="SM00471"/>
    </source>
</evidence>
<dbReference type="InterPro" id="IPR006674">
    <property type="entry name" value="HD_domain"/>
</dbReference>
<dbReference type="InterPro" id="IPR050135">
    <property type="entry name" value="dGTPase-like"/>
</dbReference>
<dbReference type="Pfam" id="PF01966">
    <property type="entry name" value="HD"/>
    <property type="match status" value="1"/>
</dbReference>
<reference evidence="2 3" key="1">
    <citation type="journal article" date="2019" name="Int. J. Syst. Evol. Microbiol.">
        <title>The Global Catalogue of Microorganisms (GCM) 10K type strain sequencing project: providing services to taxonomists for standard genome sequencing and annotation.</title>
        <authorList>
            <consortium name="The Broad Institute Genomics Platform"/>
            <consortium name="The Broad Institute Genome Sequencing Center for Infectious Disease"/>
            <person name="Wu L."/>
            <person name="Ma J."/>
        </authorList>
    </citation>
    <scope>NUCLEOTIDE SEQUENCE [LARGE SCALE GENOMIC DNA]</scope>
    <source>
        <strain evidence="2 3">XZGYJ-43</strain>
    </source>
</reference>
<dbReference type="SUPFAM" id="SSF109604">
    <property type="entry name" value="HD-domain/PDEase-like"/>
    <property type="match status" value="1"/>
</dbReference>
<sequence length="461" mass="52684">MPTTQIKDPVHGYIELDQSLVDRIVDTRPFQRMRYVRQLSATHLVYPGANHTRFEHSLGVYHLGRTVFENLRTQTYFTRNTDEGVLDEIQRTLECACLLHDVGHPPFSHLAERFLDTDELYARLDDHGLVEAFEEAGLDDSPLGDASPHELLGCLTVLREYREALSRLGVDPYEVCGYVLGYSLVYERGGPWQFGLGAQLLHSPIDVDRLDYITRDNRMTGADVLSFDTDRMVDAYTAHPEEGLALSEKALSTIGNYLEGRIALYMWVTQHHKSVYANVLLRAMLDELDDLTDERPVTVDQVLDGEIDDNTLMERLRHAARDHPDSTLAALYDRFRARRFPKTCWKHRIAYADRVDVDLDAFGEWLTTNADRLERALADELDLPTHEVWIERSYVPEYEPGELRDIPIAYGGTTRSVGDWGLYGERAFDTPIPFVFVPQGEKKPATEFLVAKFHEEHQGGD</sequence>
<dbReference type="EMBL" id="JBHTAR010000011">
    <property type="protein sequence ID" value="MFC7199956.1"/>
    <property type="molecule type" value="Genomic_DNA"/>
</dbReference>
<dbReference type="Proteomes" id="UP001596447">
    <property type="component" value="Unassembled WGS sequence"/>
</dbReference>
<dbReference type="InterPro" id="IPR045509">
    <property type="entry name" value="HD_assoc_2"/>
</dbReference>
<dbReference type="InterPro" id="IPR003607">
    <property type="entry name" value="HD/PDEase_dom"/>
</dbReference>
<organism evidence="2 3">
    <name type="scientific">Halospeciosus flavus</name>
    <dbReference type="NCBI Taxonomy" id="3032283"/>
    <lineage>
        <taxon>Archaea</taxon>
        <taxon>Methanobacteriati</taxon>
        <taxon>Methanobacteriota</taxon>
        <taxon>Stenosarchaea group</taxon>
        <taxon>Halobacteria</taxon>
        <taxon>Halobacteriales</taxon>
        <taxon>Halobacteriaceae</taxon>
        <taxon>Halospeciosus</taxon>
    </lineage>
</organism>
<keyword evidence="3" id="KW-1185">Reference proteome</keyword>
<dbReference type="PANTHER" id="PTHR11373:SF4">
    <property type="entry name" value="DEOXYNUCLEOSIDE TRIPHOSPHATE TRIPHOSPHOHYDROLASE SAMHD1"/>
    <property type="match status" value="1"/>
</dbReference>